<dbReference type="PANTHER" id="PTHR46577:SF2">
    <property type="entry name" value="TRANSCRIPTIONAL REGULATORY PROTEIN"/>
    <property type="match status" value="1"/>
</dbReference>
<organism evidence="7 8">
    <name type="scientific">Pseudoteredinibacter isoporae</name>
    <dbReference type="NCBI Taxonomy" id="570281"/>
    <lineage>
        <taxon>Bacteria</taxon>
        <taxon>Pseudomonadati</taxon>
        <taxon>Pseudomonadota</taxon>
        <taxon>Gammaproteobacteria</taxon>
        <taxon>Cellvibrionales</taxon>
        <taxon>Cellvibrionaceae</taxon>
        <taxon>Pseudoteredinibacter</taxon>
    </lineage>
</organism>
<evidence type="ECO:0000259" key="6">
    <source>
        <dbReference type="PROSITE" id="PS50949"/>
    </source>
</evidence>
<evidence type="ECO:0000256" key="2">
    <source>
        <dbReference type="ARBA" id="ARBA00022898"/>
    </source>
</evidence>
<dbReference type="GO" id="GO:0030170">
    <property type="term" value="F:pyridoxal phosphate binding"/>
    <property type="evidence" value="ECO:0007669"/>
    <property type="project" value="InterPro"/>
</dbReference>
<accession>A0A7X0JUT7</accession>
<dbReference type="SUPFAM" id="SSF46785">
    <property type="entry name" value="Winged helix' DNA-binding domain"/>
    <property type="match status" value="1"/>
</dbReference>
<dbReference type="InterPro" id="IPR015422">
    <property type="entry name" value="PyrdxlP-dep_Trfase_small"/>
</dbReference>
<dbReference type="InterPro" id="IPR000524">
    <property type="entry name" value="Tscrpt_reg_HTH_GntR"/>
</dbReference>
<dbReference type="InterPro" id="IPR015424">
    <property type="entry name" value="PyrdxlP-dep_Trfase"/>
</dbReference>
<dbReference type="Pfam" id="PF00155">
    <property type="entry name" value="Aminotran_1_2"/>
    <property type="match status" value="1"/>
</dbReference>
<keyword evidence="5" id="KW-0804">Transcription</keyword>
<feature type="domain" description="HTH gntR-type" evidence="6">
    <location>
        <begin position="3"/>
        <end position="71"/>
    </location>
</feature>
<dbReference type="GO" id="GO:0003700">
    <property type="term" value="F:DNA-binding transcription factor activity"/>
    <property type="evidence" value="ECO:0007669"/>
    <property type="project" value="InterPro"/>
</dbReference>
<protein>
    <submittedName>
        <fullName evidence="7">DNA-binding transcriptional MocR family regulator</fullName>
    </submittedName>
</protein>
<dbReference type="InterPro" id="IPR015421">
    <property type="entry name" value="PyrdxlP-dep_Trfase_major"/>
</dbReference>
<dbReference type="Gene3D" id="3.90.1150.10">
    <property type="entry name" value="Aspartate Aminotransferase, domain 1"/>
    <property type="match status" value="1"/>
</dbReference>
<dbReference type="InterPro" id="IPR036388">
    <property type="entry name" value="WH-like_DNA-bd_sf"/>
</dbReference>
<dbReference type="Proteomes" id="UP000528457">
    <property type="component" value="Unassembled WGS sequence"/>
</dbReference>
<gene>
    <name evidence="7" type="ORF">HNR48_002954</name>
</gene>
<dbReference type="InterPro" id="IPR051446">
    <property type="entry name" value="HTH_trans_reg/aminotransferase"/>
</dbReference>
<dbReference type="GO" id="GO:0003677">
    <property type="term" value="F:DNA binding"/>
    <property type="evidence" value="ECO:0007669"/>
    <property type="project" value="UniProtKB-KW"/>
</dbReference>
<dbReference type="SUPFAM" id="SSF53383">
    <property type="entry name" value="PLP-dependent transferases"/>
    <property type="match status" value="1"/>
</dbReference>
<dbReference type="CDD" id="cd07377">
    <property type="entry name" value="WHTH_GntR"/>
    <property type="match status" value="1"/>
</dbReference>
<sequence length="467" mass="52595">MSSYLYHQLEQRLRQQIESGQLAPGVKLPSIRQLALDEQLSKATVLSAYERLEADGLIQARTRSGFYVCVPEQELDSPPISSPKLTAESLDQGQILVDIMQRGAAFDLFPGHDSEPSNRKLQRCLGRAQRQQSSAQYLYYDEPLGMLSLRKQIKQLMAHGGAKVHEDDIVISHGCQHALLLALLACTRPGDVVAIESPGFYGSLQLIEALGLKALELPCSADEGLSLDALRLATQHWEISALICSPCFATPTGASMTEENKQALLAIAREQSFALIEDDIYGELYFGQQRPRSLYSYDQEGIVIQCSSFSKNLSRDLRLGWIAPGRYHHDVLKAKLATSLAVPQLSQQGLSFYIAEGGLDKHLRRKRAQYKERYQEMRHLIQQHLPEETRCSQPQGGLAAWIELPERIDTLELYKKAITQGIILTPGRLFTAQENYRQFLRMSFAHPWTENRVNAFKTISEMIRKQV</sequence>
<comment type="caution">
    <text evidence="7">The sequence shown here is derived from an EMBL/GenBank/DDBJ whole genome shotgun (WGS) entry which is preliminary data.</text>
</comment>
<evidence type="ECO:0000256" key="3">
    <source>
        <dbReference type="ARBA" id="ARBA00023015"/>
    </source>
</evidence>
<evidence type="ECO:0000256" key="1">
    <source>
        <dbReference type="ARBA" id="ARBA00005384"/>
    </source>
</evidence>
<dbReference type="EMBL" id="JACHHT010000002">
    <property type="protein sequence ID" value="MBB6522669.1"/>
    <property type="molecule type" value="Genomic_DNA"/>
</dbReference>
<comment type="similarity">
    <text evidence="1">In the C-terminal section; belongs to the class-I pyridoxal-phosphate-dependent aminotransferase family.</text>
</comment>
<dbReference type="FunCoup" id="A0A7X0JUT7">
    <property type="interactions" value="285"/>
</dbReference>
<dbReference type="RefSeq" id="WP_166845445.1">
    <property type="nucleotide sequence ID" value="NZ_JAAONY010000002.1"/>
</dbReference>
<dbReference type="Gene3D" id="3.40.640.10">
    <property type="entry name" value="Type I PLP-dependent aspartate aminotransferase-like (Major domain)"/>
    <property type="match status" value="1"/>
</dbReference>
<keyword evidence="2" id="KW-0663">Pyridoxal phosphate</keyword>
<dbReference type="SMART" id="SM00345">
    <property type="entry name" value="HTH_GNTR"/>
    <property type="match status" value="1"/>
</dbReference>
<evidence type="ECO:0000313" key="7">
    <source>
        <dbReference type="EMBL" id="MBB6522669.1"/>
    </source>
</evidence>
<evidence type="ECO:0000256" key="5">
    <source>
        <dbReference type="ARBA" id="ARBA00023163"/>
    </source>
</evidence>
<keyword evidence="4 7" id="KW-0238">DNA-binding</keyword>
<evidence type="ECO:0000256" key="4">
    <source>
        <dbReference type="ARBA" id="ARBA00023125"/>
    </source>
</evidence>
<keyword evidence="3" id="KW-0805">Transcription regulation</keyword>
<dbReference type="InParanoid" id="A0A7X0JUT7"/>
<proteinExistence type="inferred from homology"/>
<evidence type="ECO:0000313" key="8">
    <source>
        <dbReference type="Proteomes" id="UP000528457"/>
    </source>
</evidence>
<name>A0A7X0JUT7_9GAMM</name>
<dbReference type="Gene3D" id="1.10.10.10">
    <property type="entry name" value="Winged helix-like DNA-binding domain superfamily/Winged helix DNA-binding domain"/>
    <property type="match status" value="1"/>
</dbReference>
<reference evidence="7 8" key="1">
    <citation type="submission" date="2020-08" db="EMBL/GenBank/DDBJ databases">
        <title>Genomic Encyclopedia of Type Strains, Phase IV (KMG-IV): sequencing the most valuable type-strain genomes for metagenomic binning, comparative biology and taxonomic classification.</title>
        <authorList>
            <person name="Goeker M."/>
        </authorList>
    </citation>
    <scope>NUCLEOTIDE SEQUENCE [LARGE SCALE GENOMIC DNA]</scope>
    <source>
        <strain evidence="7 8">DSM 22368</strain>
    </source>
</reference>
<dbReference type="PROSITE" id="PS50949">
    <property type="entry name" value="HTH_GNTR"/>
    <property type="match status" value="1"/>
</dbReference>
<dbReference type="PANTHER" id="PTHR46577">
    <property type="entry name" value="HTH-TYPE TRANSCRIPTIONAL REGULATORY PROTEIN GABR"/>
    <property type="match status" value="1"/>
</dbReference>
<dbReference type="Pfam" id="PF00392">
    <property type="entry name" value="GntR"/>
    <property type="match status" value="1"/>
</dbReference>
<dbReference type="InterPro" id="IPR004839">
    <property type="entry name" value="Aminotransferase_I/II_large"/>
</dbReference>
<dbReference type="InterPro" id="IPR036390">
    <property type="entry name" value="WH_DNA-bd_sf"/>
</dbReference>
<keyword evidence="8" id="KW-1185">Reference proteome</keyword>
<dbReference type="AlphaFoldDB" id="A0A7X0JUT7"/>
<dbReference type="CDD" id="cd00609">
    <property type="entry name" value="AAT_like"/>
    <property type="match status" value="1"/>
</dbReference>